<reference evidence="2 3" key="1">
    <citation type="submission" date="2022-10" db="EMBL/GenBank/DDBJ databases">
        <title>Identification of biosynthetic pathway for the production of the potent trypsin inhibitor radiosumin.</title>
        <authorList>
            <person name="Fewer D.P."/>
            <person name="Delbaje E."/>
            <person name="Ouyang X."/>
            <person name="Agostino P.D."/>
            <person name="Wahlsten M."/>
            <person name="Jokela J."/>
            <person name="Permi P."/>
            <person name="Haapaniemi E."/>
            <person name="Koistinen H."/>
        </authorList>
    </citation>
    <scope>NUCLEOTIDE SEQUENCE [LARGE SCALE GENOMIC DNA]</scope>
    <source>
        <strain evidence="2 3">NIES-515</strain>
    </source>
</reference>
<sequence length="405" mass="45688">MTKKFYIPVDNFTQLKSDSEHQFFVAVAPVDTFPTDISLSPNVREPNKRTTTFKEIVDTLIVAPDKFLSRNNGIKIAAERVTPHKDKKGAQGLWIECLEPSEDFRGHGIYDGGHTLAAFSSAKILGADLKPARVKLEIVCGASQQDVALNALAANTVSSVDRRSKINAKGGFEFIRHYLEELEVREGKHYKVAYYQNQTGVPKDNRCSVLHLCKILLCLDRVKYNFARPGMSQHPWSLTTPNLNNPDAVERMHSLLPLFPQGFWIEKQVYNLLSEYLNHPSVKGSCNLASISINSNSLLLDGTAYGFRAPEILALPIVSAFRVFLDDKYEWILPFDSFGTQVTQKLWIFVRNELKKEKGRGNNGITTVYRQPGFWGDLCMIALTERDEILATYRETPLAQKLAVY</sequence>
<dbReference type="Proteomes" id="UP001526143">
    <property type="component" value="Unassembled WGS sequence"/>
</dbReference>
<evidence type="ECO:0000313" key="2">
    <source>
        <dbReference type="EMBL" id="MCV3214201.1"/>
    </source>
</evidence>
<dbReference type="Pfam" id="PF10592">
    <property type="entry name" value="AIPR"/>
    <property type="match status" value="1"/>
</dbReference>
<dbReference type="RefSeq" id="WP_263745766.1">
    <property type="nucleotide sequence ID" value="NZ_JAOWRF010000175.1"/>
</dbReference>
<accession>A0ABT3AYK2</accession>
<keyword evidence="3" id="KW-1185">Reference proteome</keyword>
<feature type="domain" description="Abortive phage infection protein C-terminal" evidence="1">
    <location>
        <begin position="39"/>
        <end position="346"/>
    </location>
</feature>
<name>A0ABT3AYK2_9CYAN</name>
<protein>
    <submittedName>
        <fullName evidence="2">AIPR family protein</fullName>
    </submittedName>
</protein>
<evidence type="ECO:0000259" key="1">
    <source>
        <dbReference type="Pfam" id="PF10592"/>
    </source>
</evidence>
<proteinExistence type="predicted"/>
<comment type="caution">
    <text evidence="2">The sequence shown here is derived from an EMBL/GenBank/DDBJ whole genome shotgun (WGS) entry which is preliminary data.</text>
</comment>
<evidence type="ECO:0000313" key="3">
    <source>
        <dbReference type="Proteomes" id="UP001526143"/>
    </source>
</evidence>
<dbReference type="InterPro" id="IPR018891">
    <property type="entry name" value="AIPR_C"/>
</dbReference>
<gene>
    <name evidence="2" type="ORF">OGM63_11880</name>
</gene>
<dbReference type="EMBL" id="JAOWRF010000175">
    <property type="protein sequence ID" value="MCV3214201.1"/>
    <property type="molecule type" value="Genomic_DNA"/>
</dbReference>
<organism evidence="2 3">
    <name type="scientific">Plectonema radiosum NIES-515</name>
    <dbReference type="NCBI Taxonomy" id="2986073"/>
    <lineage>
        <taxon>Bacteria</taxon>
        <taxon>Bacillati</taxon>
        <taxon>Cyanobacteriota</taxon>
        <taxon>Cyanophyceae</taxon>
        <taxon>Oscillatoriophycideae</taxon>
        <taxon>Oscillatoriales</taxon>
        <taxon>Microcoleaceae</taxon>
        <taxon>Plectonema</taxon>
    </lineage>
</organism>